<evidence type="ECO:0000313" key="1">
    <source>
        <dbReference type="EMBL" id="QRG65862.1"/>
    </source>
</evidence>
<evidence type="ECO:0000313" key="2">
    <source>
        <dbReference type="Proteomes" id="UP000596248"/>
    </source>
</evidence>
<accession>A0ABX7FJJ9</accession>
<gene>
    <name evidence="1" type="ORF">JNE38_20055</name>
</gene>
<keyword evidence="2" id="KW-1185">Reference proteome</keyword>
<reference evidence="1 2" key="1">
    <citation type="submission" date="2021-01" db="EMBL/GenBank/DDBJ databases">
        <title>Identification of strong promoters based on the transcriptome of Brevibacillus choshinensis.</title>
        <authorList>
            <person name="Yao D."/>
            <person name="Zhang K."/>
            <person name="Wu J."/>
        </authorList>
    </citation>
    <scope>NUCLEOTIDE SEQUENCE [LARGE SCALE GENOMIC DNA]</scope>
    <source>
        <strain evidence="1 2">HPD31-SP3</strain>
    </source>
</reference>
<dbReference type="Proteomes" id="UP000596248">
    <property type="component" value="Chromosome"/>
</dbReference>
<name>A0ABX7FJJ9_BRECH</name>
<protein>
    <submittedName>
        <fullName evidence="1">DUF1272 domain-containing protein</fullName>
    </submittedName>
</protein>
<sequence length="61" mass="6966">MALEMRTSCERCEKHLEMDQAAFICSYECTFCPTCTNEMEGICPNCGGELVSRPKRIKTIR</sequence>
<organism evidence="1 2">
    <name type="scientific">Brevibacillus choshinensis</name>
    <dbReference type="NCBI Taxonomy" id="54911"/>
    <lineage>
        <taxon>Bacteria</taxon>
        <taxon>Bacillati</taxon>
        <taxon>Bacillota</taxon>
        <taxon>Bacilli</taxon>
        <taxon>Bacillales</taxon>
        <taxon>Paenibacillaceae</taxon>
        <taxon>Brevibacillus</taxon>
    </lineage>
</organism>
<proteinExistence type="predicted"/>
<dbReference type="RefSeq" id="WP_203352932.1">
    <property type="nucleotide sequence ID" value="NZ_CP069127.1"/>
</dbReference>
<dbReference type="InterPro" id="IPR010696">
    <property type="entry name" value="DUF1272"/>
</dbReference>
<dbReference type="EMBL" id="CP069127">
    <property type="protein sequence ID" value="QRG65862.1"/>
    <property type="molecule type" value="Genomic_DNA"/>
</dbReference>
<dbReference type="Pfam" id="PF06906">
    <property type="entry name" value="DUF1272"/>
    <property type="match status" value="1"/>
</dbReference>